<gene>
    <name evidence="2" type="ORF">BGZ99_003712</name>
</gene>
<accession>A0A9P6UW12</accession>
<organism evidence="2 3">
    <name type="scientific">Dissophora globulifera</name>
    <dbReference type="NCBI Taxonomy" id="979702"/>
    <lineage>
        <taxon>Eukaryota</taxon>
        <taxon>Fungi</taxon>
        <taxon>Fungi incertae sedis</taxon>
        <taxon>Mucoromycota</taxon>
        <taxon>Mortierellomycotina</taxon>
        <taxon>Mortierellomycetes</taxon>
        <taxon>Mortierellales</taxon>
        <taxon>Mortierellaceae</taxon>
        <taxon>Dissophora</taxon>
    </lineage>
</organism>
<feature type="region of interest" description="Disordered" evidence="1">
    <location>
        <begin position="1"/>
        <end position="23"/>
    </location>
</feature>
<name>A0A9P6UW12_9FUNG</name>
<evidence type="ECO:0000313" key="2">
    <source>
        <dbReference type="EMBL" id="KAG0321741.1"/>
    </source>
</evidence>
<feature type="compositionally biased region" description="Low complexity" evidence="1">
    <location>
        <begin position="1"/>
        <end position="21"/>
    </location>
</feature>
<evidence type="ECO:0000256" key="1">
    <source>
        <dbReference type="SAM" id="MobiDB-lite"/>
    </source>
</evidence>
<sequence length="112" mass="12984">MDTQTSSYQQQKQQQQRSAAQIRAEWDLHPLTIRTMQNLDTKQGPLDYYQQEQYCHTSLDSDTDSQLSSGFKDDHQCSEWDFYPAAMRKAVNQGNPDNVLVFHGASRTPSRR</sequence>
<protein>
    <submittedName>
        <fullName evidence="2">Uncharacterized protein</fullName>
    </submittedName>
</protein>
<reference evidence="2" key="1">
    <citation type="journal article" date="2020" name="Fungal Divers.">
        <title>Resolving the Mortierellaceae phylogeny through synthesis of multi-gene phylogenetics and phylogenomics.</title>
        <authorList>
            <person name="Vandepol N."/>
            <person name="Liber J."/>
            <person name="Desiro A."/>
            <person name="Na H."/>
            <person name="Kennedy M."/>
            <person name="Barry K."/>
            <person name="Grigoriev I.V."/>
            <person name="Miller A.N."/>
            <person name="O'Donnell K."/>
            <person name="Stajich J.E."/>
            <person name="Bonito G."/>
        </authorList>
    </citation>
    <scope>NUCLEOTIDE SEQUENCE</scope>
    <source>
        <strain evidence="2">REB-010B</strain>
    </source>
</reference>
<dbReference type="AlphaFoldDB" id="A0A9P6UW12"/>
<evidence type="ECO:0000313" key="3">
    <source>
        <dbReference type="Proteomes" id="UP000738325"/>
    </source>
</evidence>
<keyword evidence="3" id="KW-1185">Reference proteome</keyword>
<dbReference type="Proteomes" id="UP000738325">
    <property type="component" value="Unassembled WGS sequence"/>
</dbReference>
<proteinExistence type="predicted"/>
<comment type="caution">
    <text evidence="2">The sequence shown here is derived from an EMBL/GenBank/DDBJ whole genome shotgun (WGS) entry which is preliminary data.</text>
</comment>
<dbReference type="EMBL" id="JAAAIP010000232">
    <property type="protein sequence ID" value="KAG0321741.1"/>
    <property type="molecule type" value="Genomic_DNA"/>
</dbReference>